<protein>
    <recommendedName>
        <fullName evidence="2 5">Vacuolar protein sorting-associated protein 29</fullName>
    </recommendedName>
</protein>
<evidence type="ECO:0000313" key="7">
    <source>
        <dbReference type="EMBL" id="KAF8820168.1"/>
    </source>
</evidence>
<feature type="domain" description="Calcineurin-like phosphoesterase" evidence="6">
    <location>
        <begin position="12"/>
        <end position="150"/>
    </location>
</feature>
<dbReference type="InterPro" id="IPR000979">
    <property type="entry name" value="Phosphodiesterase_MJ0936/Vps29"/>
</dbReference>
<dbReference type="EMBL" id="JADAQX010000457">
    <property type="protein sequence ID" value="KAF8820168.1"/>
    <property type="molecule type" value="Genomic_DNA"/>
</dbReference>
<evidence type="ECO:0000313" key="8">
    <source>
        <dbReference type="Proteomes" id="UP000823046"/>
    </source>
</evidence>
<organism evidence="7 8">
    <name type="scientific">Cardiosporidium cionae</name>
    <dbReference type="NCBI Taxonomy" id="476202"/>
    <lineage>
        <taxon>Eukaryota</taxon>
        <taxon>Sar</taxon>
        <taxon>Alveolata</taxon>
        <taxon>Apicomplexa</taxon>
        <taxon>Aconoidasida</taxon>
        <taxon>Nephromycida</taxon>
        <taxon>Cardiosporidium</taxon>
    </lineage>
</organism>
<keyword evidence="4" id="KW-0653">Protein transport</keyword>
<keyword evidence="3" id="KW-0813">Transport</keyword>
<gene>
    <name evidence="7" type="ORF">IE077_003480</name>
</gene>
<dbReference type="SUPFAM" id="SSF56300">
    <property type="entry name" value="Metallo-dependent phosphatases"/>
    <property type="match status" value="1"/>
</dbReference>
<evidence type="ECO:0000256" key="1">
    <source>
        <dbReference type="ARBA" id="ARBA00005945"/>
    </source>
</evidence>
<dbReference type="InterPro" id="IPR024654">
    <property type="entry name" value="Calcineurin-like_PHP_lpxH"/>
</dbReference>
<dbReference type="Gene3D" id="3.60.21.10">
    <property type="match status" value="1"/>
</dbReference>
<sequence length="190" mass="21256">MGSNFTEFGDLVLLIGDFHVAQRALSMPECFRELLKTDKIRHILCTGNLGSREVLDQLKGIVGSVHMVQGDMDIDFDFPEFKTVQIGELKVGLIHGHQIIPWGDGKSLMDWQRRLDCDILVYGHTHQNIVSEIDGKFFINPGSATGAFTPTLHDVVPSFMLMAVRGTNVAIYVYEEKDGKANVVMSEFKK</sequence>
<name>A0ABQ7J850_9APIC</name>
<evidence type="ECO:0000259" key="6">
    <source>
        <dbReference type="Pfam" id="PF12850"/>
    </source>
</evidence>
<evidence type="ECO:0000256" key="4">
    <source>
        <dbReference type="ARBA" id="ARBA00022927"/>
    </source>
</evidence>
<evidence type="ECO:0000256" key="3">
    <source>
        <dbReference type="ARBA" id="ARBA00022448"/>
    </source>
</evidence>
<dbReference type="PANTHER" id="PTHR11124">
    <property type="entry name" value="VACUOLAR SORTING PROTEIN VPS29"/>
    <property type="match status" value="1"/>
</dbReference>
<dbReference type="Pfam" id="PF12850">
    <property type="entry name" value="Metallophos_2"/>
    <property type="match status" value="1"/>
</dbReference>
<dbReference type="InterPro" id="IPR028661">
    <property type="entry name" value="Vps29"/>
</dbReference>
<dbReference type="CDD" id="cd07394">
    <property type="entry name" value="MPP_Vps29"/>
    <property type="match status" value="1"/>
</dbReference>
<dbReference type="Proteomes" id="UP000823046">
    <property type="component" value="Unassembled WGS sequence"/>
</dbReference>
<comment type="similarity">
    <text evidence="1 5">Belongs to the VPS29 family.</text>
</comment>
<keyword evidence="8" id="KW-1185">Reference proteome</keyword>
<evidence type="ECO:0000256" key="5">
    <source>
        <dbReference type="RuleBase" id="RU362040"/>
    </source>
</evidence>
<dbReference type="NCBIfam" id="TIGR00040">
    <property type="entry name" value="yfcE"/>
    <property type="match status" value="1"/>
</dbReference>
<evidence type="ECO:0000256" key="2">
    <source>
        <dbReference type="ARBA" id="ARBA00017767"/>
    </source>
</evidence>
<dbReference type="InterPro" id="IPR029052">
    <property type="entry name" value="Metallo-depent_PP-like"/>
</dbReference>
<proteinExistence type="inferred from homology"/>
<accession>A0ABQ7J850</accession>
<reference evidence="7 8" key="1">
    <citation type="journal article" date="2020" name="bioRxiv">
        <title>Metabolic contributions of an alphaproteobacterial endosymbiont in the apicomplexan Cardiosporidium cionae.</title>
        <authorList>
            <person name="Hunter E.S."/>
            <person name="Paight C.J."/>
            <person name="Lane C.E."/>
        </authorList>
    </citation>
    <scope>NUCLEOTIDE SEQUENCE [LARGE SCALE GENOMIC DNA]</scope>
    <source>
        <strain evidence="7">ESH_2018</strain>
    </source>
</reference>
<comment type="caution">
    <text evidence="7">The sequence shown here is derived from an EMBL/GenBank/DDBJ whole genome shotgun (WGS) entry which is preliminary data.</text>
</comment>